<sequence length="57" mass="6526">SAEKLLIKKLLERYSKQGRFGRPVVNTSDSLTVYFGLSLIQILDVDETNQVLKSNIW</sequence>
<dbReference type="AlphaFoldDB" id="V4B7V7"/>
<evidence type="ECO:0000313" key="2">
    <source>
        <dbReference type="EMBL" id="ESO84739.1"/>
    </source>
</evidence>
<dbReference type="SUPFAM" id="SSF63712">
    <property type="entry name" value="Nicotinic receptor ligand binding domain-like"/>
    <property type="match status" value="1"/>
</dbReference>
<dbReference type="CTD" id="20252440"/>
<keyword evidence="3" id="KW-1185">Reference proteome</keyword>
<reference evidence="2 3" key="1">
    <citation type="journal article" date="2013" name="Nature">
        <title>Insights into bilaterian evolution from three spiralian genomes.</title>
        <authorList>
            <person name="Simakov O."/>
            <person name="Marletaz F."/>
            <person name="Cho S.J."/>
            <person name="Edsinger-Gonzales E."/>
            <person name="Havlak P."/>
            <person name="Hellsten U."/>
            <person name="Kuo D.H."/>
            <person name="Larsson T."/>
            <person name="Lv J."/>
            <person name="Arendt D."/>
            <person name="Savage R."/>
            <person name="Osoegawa K."/>
            <person name="de Jong P."/>
            <person name="Grimwood J."/>
            <person name="Chapman J.A."/>
            <person name="Shapiro H."/>
            <person name="Aerts A."/>
            <person name="Otillar R.P."/>
            <person name="Terry A.Y."/>
            <person name="Boore J.L."/>
            <person name="Grigoriev I.V."/>
            <person name="Lindberg D.R."/>
            <person name="Seaver E.C."/>
            <person name="Weisblat D.A."/>
            <person name="Putnam N.H."/>
            <person name="Rokhsar D.S."/>
        </authorList>
    </citation>
    <scope>NUCLEOTIDE SEQUENCE [LARGE SCALE GENOMIC DNA]</scope>
</reference>
<feature type="domain" description="Neurotransmitter-gated ion-channel ligand-binding" evidence="1">
    <location>
        <begin position="4"/>
        <end position="57"/>
    </location>
</feature>
<feature type="non-terminal residue" evidence="2">
    <location>
        <position position="57"/>
    </location>
</feature>
<dbReference type="KEGG" id="lgi:LOTGIDRAFT_80104"/>
<name>V4B7V7_LOTGI</name>
<dbReference type="OrthoDB" id="5975154at2759"/>
<dbReference type="OMA" id="NLVSDMY"/>
<dbReference type="GO" id="GO:0016020">
    <property type="term" value="C:membrane"/>
    <property type="evidence" value="ECO:0007669"/>
    <property type="project" value="InterPro"/>
</dbReference>
<accession>V4B7V7</accession>
<feature type="non-terminal residue" evidence="2">
    <location>
        <position position="1"/>
    </location>
</feature>
<evidence type="ECO:0000313" key="3">
    <source>
        <dbReference type="Proteomes" id="UP000030746"/>
    </source>
</evidence>
<dbReference type="Pfam" id="PF02931">
    <property type="entry name" value="Neur_chan_LBD"/>
    <property type="match status" value="1"/>
</dbReference>
<organism evidence="2 3">
    <name type="scientific">Lottia gigantea</name>
    <name type="common">Giant owl limpet</name>
    <dbReference type="NCBI Taxonomy" id="225164"/>
    <lineage>
        <taxon>Eukaryota</taxon>
        <taxon>Metazoa</taxon>
        <taxon>Spiralia</taxon>
        <taxon>Lophotrochozoa</taxon>
        <taxon>Mollusca</taxon>
        <taxon>Gastropoda</taxon>
        <taxon>Patellogastropoda</taxon>
        <taxon>Lottioidea</taxon>
        <taxon>Lottiidae</taxon>
        <taxon>Lottia</taxon>
    </lineage>
</organism>
<gene>
    <name evidence="2" type="ORF">LOTGIDRAFT_80104</name>
</gene>
<dbReference type="HOGENOM" id="CLU_211266_0_0_1"/>
<dbReference type="Proteomes" id="UP000030746">
    <property type="component" value="Unassembled WGS sequence"/>
</dbReference>
<proteinExistence type="predicted"/>
<protein>
    <recommendedName>
        <fullName evidence="1">Neurotransmitter-gated ion-channel ligand-binding domain-containing protein</fullName>
    </recommendedName>
</protein>
<evidence type="ECO:0000259" key="1">
    <source>
        <dbReference type="Pfam" id="PF02931"/>
    </source>
</evidence>
<dbReference type="Gene3D" id="2.70.170.10">
    <property type="entry name" value="Neurotransmitter-gated ion-channel ligand-binding domain"/>
    <property type="match status" value="1"/>
</dbReference>
<dbReference type="GeneID" id="20252440"/>
<dbReference type="InterPro" id="IPR036734">
    <property type="entry name" value="Neur_chan_lig-bd_sf"/>
</dbReference>
<dbReference type="EMBL" id="KB203412">
    <property type="protein sequence ID" value="ESO84739.1"/>
    <property type="molecule type" value="Genomic_DNA"/>
</dbReference>
<dbReference type="InterPro" id="IPR006202">
    <property type="entry name" value="Neur_chan_lig-bd"/>
</dbReference>
<dbReference type="GO" id="GO:0005230">
    <property type="term" value="F:extracellular ligand-gated monoatomic ion channel activity"/>
    <property type="evidence" value="ECO:0007669"/>
    <property type="project" value="InterPro"/>
</dbReference>
<dbReference type="RefSeq" id="XP_009064518.1">
    <property type="nucleotide sequence ID" value="XM_009066270.1"/>
</dbReference>